<organism evidence="1 2">
    <name type="scientific">Shewanella surugensis</name>
    <dbReference type="NCBI Taxonomy" id="212020"/>
    <lineage>
        <taxon>Bacteria</taxon>
        <taxon>Pseudomonadati</taxon>
        <taxon>Pseudomonadota</taxon>
        <taxon>Gammaproteobacteria</taxon>
        <taxon>Alteromonadales</taxon>
        <taxon>Shewanellaceae</taxon>
        <taxon>Shewanella</taxon>
    </lineage>
</organism>
<sequence length="152" mass="17348">MSSLVNNFWQCYQETEFFSTQALSCQLSFAIITAYNPQGVLLSSMQNRLLDRKLQNEIEALGLPYRAIMGASADKRHMEKSWAITVDRNVAIQMGVKFDQNAIYYVEADHLRLIPCLIQEKEICLGLFSEKVKLVSELPKSPSSNYSTSYYC</sequence>
<dbReference type="Proteomes" id="UP001203423">
    <property type="component" value="Unassembled WGS sequence"/>
</dbReference>
<dbReference type="Pfam" id="PF11697">
    <property type="entry name" value="DUF3293"/>
    <property type="match status" value="1"/>
</dbReference>
<dbReference type="EMBL" id="JAKIKS010000119">
    <property type="protein sequence ID" value="MCL1126970.1"/>
    <property type="molecule type" value="Genomic_DNA"/>
</dbReference>
<accession>A0ABT0LHX9</accession>
<proteinExistence type="predicted"/>
<evidence type="ECO:0000313" key="2">
    <source>
        <dbReference type="Proteomes" id="UP001203423"/>
    </source>
</evidence>
<dbReference type="InterPro" id="IPR021710">
    <property type="entry name" value="DUF3293"/>
</dbReference>
<comment type="caution">
    <text evidence="1">The sequence shown here is derived from an EMBL/GenBank/DDBJ whole genome shotgun (WGS) entry which is preliminary data.</text>
</comment>
<reference evidence="1 2" key="1">
    <citation type="submission" date="2022-01" db="EMBL/GenBank/DDBJ databases">
        <title>Whole genome-based taxonomy of the Shewanellaceae.</title>
        <authorList>
            <person name="Martin-Rodriguez A.J."/>
        </authorList>
    </citation>
    <scope>NUCLEOTIDE SEQUENCE [LARGE SCALE GENOMIC DNA]</scope>
    <source>
        <strain evidence="1 2">DSM 17177</strain>
    </source>
</reference>
<gene>
    <name evidence="1" type="ORF">L2764_21450</name>
</gene>
<evidence type="ECO:0000313" key="1">
    <source>
        <dbReference type="EMBL" id="MCL1126970.1"/>
    </source>
</evidence>
<protein>
    <submittedName>
        <fullName evidence="1">DUF3293 domain-containing protein</fullName>
    </submittedName>
</protein>
<name>A0ABT0LHX9_9GAMM</name>
<keyword evidence="2" id="KW-1185">Reference proteome</keyword>
<dbReference type="RefSeq" id="WP_248942379.1">
    <property type="nucleotide sequence ID" value="NZ_JAKIKS010000119.1"/>
</dbReference>